<accession>A0ABP6SQ42</accession>
<keyword evidence="1" id="KW-0472">Membrane</keyword>
<evidence type="ECO:0000313" key="3">
    <source>
        <dbReference type="Proteomes" id="UP001501676"/>
    </source>
</evidence>
<dbReference type="EMBL" id="BAAAYN010000001">
    <property type="protein sequence ID" value="GAA3381703.1"/>
    <property type="molecule type" value="Genomic_DNA"/>
</dbReference>
<sequence length="147" mass="15596">MWTTEHMGTGRIVRRAIVLAAAGAFVAGLAIVVETLRNPDVSTSDVIWAIVRGLVFASLAAAWEPLARRFDLMQLPKRSAEPTRAHTVVLSLIAVVALVGLGWLIAQPDASALRRTGLLLVAAGGALSVGIVSRRLLGRRAARRSPC</sequence>
<name>A0ABP6SQ42_9ACTN</name>
<proteinExistence type="predicted"/>
<evidence type="ECO:0000313" key="2">
    <source>
        <dbReference type="EMBL" id="GAA3381703.1"/>
    </source>
</evidence>
<keyword evidence="1" id="KW-1133">Transmembrane helix</keyword>
<feature type="transmembrane region" description="Helical" evidence="1">
    <location>
        <begin position="118"/>
        <end position="137"/>
    </location>
</feature>
<reference evidence="3" key="1">
    <citation type="journal article" date="2019" name="Int. J. Syst. Evol. Microbiol.">
        <title>The Global Catalogue of Microorganisms (GCM) 10K type strain sequencing project: providing services to taxonomists for standard genome sequencing and annotation.</title>
        <authorList>
            <consortium name="The Broad Institute Genomics Platform"/>
            <consortium name="The Broad Institute Genome Sequencing Center for Infectious Disease"/>
            <person name="Wu L."/>
            <person name="Ma J."/>
        </authorList>
    </citation>
    <scope>NUCLEOTIDE SEQUENCE [LARGE SCALE GENOMIC DNA]</scope>
    <source>
        <strain evidence="3">JCM 9458</strain>
    </source>
</reference>
<feature type="transmembrane region" description="Helical" evidence="1">
    <location>
        <begin position="87"/>
        <end position="106"/>
    </location>
</feature>
<dbReference type="RefSeq" id="WP_345725854.1">
    <property type="nucleotide sequence ID" value="NZ_BAAAYN010000001.1"/>
</dbReference>
<dbReference type="Proteomes" id="UP001501676">
    <property type="component" value="Unassembled WGS sequence"/>
</dbReference>
<protein>
    <submittedName>
        <fullName evidence="2">Uncharacterized protein</fullName>
    </submittedName>
</protein>
<gene>
    <name evidence="2" type="ORF">GCM10020369_00670</name>
</gene>
<evidence type="ECO:0000256" key="1">
    <source>
        <dbReference type="SAM" id="Phobius"/>
    </source>
</evidence>
<feature type="transmembrane region" description="Helical" evidence="1">
    <location>
        <begin position="46"/>
        <end position="66"/>
    </location>
</feature>
<keyword evidence="1" id="KW-0812">Transmembrane</keyword>
<comment type="caution">
    <text evidence="2">The sequence shown here is derived from an EMBL/GenBank/DDBJ whole genome shotgun (WGS) entry which is preliminary data.</text>
</comment>
<organism evidence="2 3">
    <name type="scientific">Cryptosporangium minutisporangium</name>
    <dbReference type="NCBI Taxonomy" id="113569"/>
    <lineage>
        <taxon>Bacteria</taxon>
        <taxon>Bacillati</taxon>
        <taxon>Actinomycetota</taxon>
        <taxon>Actinomycetes</taxon>
        <taxon>Cryptosporangiales</taxon>
        <taxon>Cryptosporangiaceae</taxon>
        <taxon>Cryptosporangium</taxon>
    </lineage>
</organism>
<feature type="transmembrane region" description="Helical" evidence="1">
    <location>
        <begin position="12"/>
        <end position="34"/>
    </location>
</feature>
<keyword evidence="3" id="KW-1185">Reference proteome</keyword>